<feature type="compositionally biased region" description="Polar residues" evidence="1">
    <location>
        <begin position="129"/>
        <end position="138"/>
    </location>
</feature>
<comment type="caution">
    <text evidence="2">The sequence shown here is derived from an EMBL/GenBank/DDBJ whole genome shotgun (WGS) entry which is preliminary data.</text>
</comment>
<gene>
    <name evidence="2" type="ORF">PMIN01_07415</name>
</gene>
<keyword evidence="3" id="KW-1185">Reference proteome</keyword>
<name>A0A9P6KPW9_9PLEO</name>
<sequence length="257" mass="28170">MLPAHAVQPHANTHSLPAAQHAVDACRPLKSRQETVQPTLDTRSQRHDAPPEPPGNPSPTRSTAARRATRRSYFGLWTFQNRPPALHPSAAVIAFSLSDLHLPDVPPAGRNSLPKFGSSLHGFPAEAHSNMNTSTRPSPRSRKLTPPKTLTFNKHTVARGRMCPHTELFVRPMLLHRTSSSRPSPLSPILGVQSLRGEPCRLGLRGWSLSDCPTAHVQHLMEASELIRDTAVACGTKTVLLAYADHARVRGRSQRVE</sequence>
<reference evidence="2" key="1">
    <citation type="journal article" date="2020" name="Mol. Plant Microbe Interact.">
        <title>Genome Sequence of the Biocontrol Agent Coniothyrium minitans strain Conio (IMI 134523).</title>
        <authorList>
            <person name="Patel D."/>
            <person name="Shittu T.A."/>
            <person name="Baroncelli R."/>
            <person name="Muthumeenakshi S."/>
            <person name="Osborne T.H."/>
            <person name="Janganan T.K."/>
            <person name="Sreenivasaprasad S."/>
        </authorList>
    </citation>
    <scope>NUCLEOTIDE SEQUENCE</scope>
    <source>
        <strain evidence="2">Conio</strain>
    </source>
</reference>
<feature type="region of interest" description="Disordered" evidence="1">
    <location>
        <begin position="32"/>
        <end position="67"/>
    </location>
</feature>
<accession>A0A9P6KPW9</accession>
<feature type="region of interest" description="Disordered" evidence="1">
    <location>
        <begin position="128"/>
        <end position="148"/>
    </location>
</feature>
<evidence type="ECO:0000256" key="1">
    <source>
        <dbReference type="SAM" id="MobiDB-lite"/>
    </source>
</evidence>
<evidence type="ECO:0000313" key="2">
    <source>
        <dbReference type="EMBL" id="KAF9734512.1"/>
    </source>
</evidence>
<dbReference type="AlphaFoldDB" id="A0A9P6KPW9"/>
<dbReference type="EMBL" id="WJXW01000007">
    <property type="protein sequence ID" value="KAF9734512.1"/>
    <property type="molecule type" value="Genomic_DNA"/>
</dbReference>
<evidence type="ECO:0000313" key="3">
    <source>
        <dbReference type="Proteomes" id="UP000756921"/>
    </source>
</evidence>
<organism evidence="2 3">
    <name type="scientific">Paraphaeosphaeria minitans</name>
    <dbReference type="NCBI Taxonomy" id="565426"/>
    <lineage>
        <taxon>Eukaryota</taxon>
        <taxon>Fungi</taxon>
        <taxon>Dikarya</taxon>
        <taxon>Ascomycota</taxon>
        <taxon>Pezizomycotina</taxon>
        <taxon>Dothideomycetes</taxon>
        <taxon>Pleosporomycetidae</taxon>
        <taxon>Pleosporales</taxon>
        <taxon>Massarineae</taxon>
        <taxon>Didymosphaeriaceae</taxon>
        <taxon>Paraphaeosphaeria</taxon>
    </lineage>
</organism>
<proteinExistence type="predicted"/>
<dbReference type="Proteomes" id="UP000756921">
    <property type="component" value="Unassembled WGS sequence"/>
</dbReference>
<protein>
    <submittedName>
        <fullName evidence="2">Uncharacterized protein</fullName>
    </submittedName>
</protein>